<feature type="compositionally biased region" description="Basic and acidic residues" evidence="4">
    <location>
        <begin position="209"/>
        <end position="219"/>
    </location>
</feature>
<organism evidence="6 7">
    <name type="scientific">Rhamnella rubrinervis</name>
    <dbReference type="NCBI Taxonomy" id="2594499"/>
    <lineage>
        <taxon>Eukaryota</taxon>
        <taxon>Viridiplantae</taxon>
        <taxon>Streptophyta</taxon>
        <taxon>Embryophyta</taxon>
        <taxon>Tracheophyta</taxon>
        <taxon>Spermatophyta</taxon>
        <taxon>Magnoliopsida</taxon>
        <taxon>eudicotyledons</taxon>
        <taxon>Gunneridae</taxon>
        <taxon>Pentapetalae</taxon>
        <taxon>rosids</taxon>
        <taxon>fabids</taxon>
        <taxon>Rosales</taxon>
        <taxon>Rhamnaceae</taxon>
        <taxon>rhamnoid group</taxon>
        <taxon>Rhamneae</taxon>
        <taxon>Rhamnella</taxon>
    </lineage>
</organism>
<dbReference type="GO" id="GO:0043531">
    <property type="term" value="F:ADP binding"/>
    <property type="evidence" value="ECO:0007669"/>
    <property type="project" value="InterPro"/>
</dbReference>
<dbReference type="OrthoDB" id="408373at2759"/>
<dbReference type="Pfam" id="PF23559">
    <property type="entry name" value="WHD_DRP"/>
    <property type="match status" value="1"/>
</dbReference>
<dbReference type="Gene3D" id="1.10.10.10">
    <property type="entry name" value="Winged helix-like DNA-binding domain superfamily/Winged helix DNA-binding domain"/>
    <property type="match status" value="1"/>
</dbReference>
<dbReference type="FunFam" id="3.40.50.300:FF:001091">
    <property type="entry name" value="Probable disease resistance protein At1g61300"/>
    <property type="match status" value="1"/>
</dbReference>
<evidence type="ECO:0000313" key="7">
    <source>
        <dbReference type="Proteomes" id="UP000796880"/>
    </source>
</evidence>
<dbReference type="InterPro" id="IPR056789">
    <property type="entry name" value="LRR_R13L1-DRL21"/>
</dbReference>
<feature type="region of interest" description="Disordered" evidence="4">
    <location>
        <begin position="1660"/>
        <end position="1691"/>
    </location>
</feature>
<dbReference type="InterPro" id="IPR044211">
    <property type="entry name" value="PPH_chloroplastic"/>
</dbReference>
<dbReference type="FunFam" id="3.40.50.1820:FF:000136">
    <property type="entry name" value="Pheophytinase, chloroplastic"/>
    <property type="match status" value="1"/>
</dbReference>
<dbReference type="InterPro" id="IPR058922">
    <property type="entry name" value="WHD_DRP"/>
</dbReference>
<feature type="region of interest" description="Disordered" evidence="4">
    <location>
        <begin position="200"/>
        <end position="219"/>
    </location>
</feature>
<name>A0A8K0GUA6_9ROSA</name>
<dbReference type="SUPFAM" id="SSF52540">
    <property type="entry name" value="P-loop containing nucleoside triphosphate hydrolases"/>
    <property type="match status" value="1"/>
</dbReference>
<sequence>MEILPCSSSPCCHVVNLKGKLVTKSSNSHKSKLETFRKGRVLYAKIDWGSGSFRFYNSGQSLLRNRHRQEGFGSSNAHQSIKHVDSKVLSGSYNGYVIGGKEDAGNLSETEKSGTKVFIPGLPDESNGEFPAPIQGCFWEWKPKFDVHYEEAGCENVTCPPVVFLPGFGVGSFHYEKQLKDLGRDHRAWAIDFLGQGMSLPSENPTPLSKEESASDSDRKAHAWGFGDETETWATELVYSMDLWRDQVRYFIEQVIGEPVYLVGNSLGGYVALYFAACNPQLVKGVTLLNATPFWGFLPNPIKSPRLARLFPWAGTFPLPVRVRKLTEIVWQKISDPSSISEILKQVYVDHSTKVDNVFSRILETTRHPAAAASFASIMFAPQGQLSFWEALSRCQLNNVPICLIYGKEDPWVRPVWGLQVKRQVPEAPYYEISPAGHCPHDEVPEVVNYLLRGWIKNLESHGSNTLPLFDDPESAQYDIAKDLEFVRDGSARSRESIVFIGIVSIDQRRASTAFCDSLSQAAMAEAIISSLFHVIFEKLSSQMLDEYGFLQGSKKDMRKLHSVLSSIQSVLEDAEDRNIMDKAVKDWLIKLKDVAYDADDLLDGYLTEALQHKMEVRDLQGCIMNMVCHFFSQSNPILSRYRMKNELRNIVEKLNSIADERFKFHLRENFSVHGNQSTERLQTDSYLHACEVFGRDEDKEKIITFLTDSFDDLGDVSVFPVVGMGGLGKTTLAKLVYNDKRVEEHFERRIWVSVSEEFDVKKLMRAVIESATGNRCDLLEMEAIHRCVQELIIGKRILLVLDDVWNEDHEKWDRLKSSLRHGSEGSKVLVTTRSEKVALIMGTVTPYHLKGLSDENCWLLFQQRAFKNGKPEEISNLNVVGREISRKCKGVPLAAKALGSSLALKGKGEWLTVKNSDLWNLVEEENGILPVLRLSYNNLPSNLKQCFAYCSLFPKDYKIKKENLIHLWIAEGFIQSTRGKQLEEVANECFNELLWSSFFQNATKDRNGDPVECEMHHLLHDLAKSVAGNSCLMLEVCKQPIIPSYTRHLSVLCNETEKLNCIRHDLKLRSLLLFGHRKFSKVSGNLILRMKCLRALDISSTGIKKLSNSIGALKHLRYINLSHTHIKNLPDSICNLYNLETLLLLYCIRLEKLPEDLRKLINLRHLNIHGCGLLSKLPNGIGELTSLKTLPVFIVGAGTGRGITELQSLDLHGELKIMNLENVRNGVGSVKDANLKDKRHIQSLKLVWEDVNDVSIRESVDGVIEALQPNSELKKLAIENYAGSNFPSWLMNHYLTNLVELSLVKCCRCVQLPSLGKLPVLEVLTIDELDATMYFFNDSRDNTRVADSLSLKRLSLRSMPNLLGWSSVEGRGLLSCLKELKVEDAPQLINLPNLPAIECLELTYCREDILMNASKITSPSNIILGGFEQLTALPPGLLSSKTSVLSLEIKDCPELVSFSGELNSLSSLQSLTVSSCPKIQCLSELGGLTALKSLSIDRCHGLLSLPEEEIRGLTALQHFSLSNCENITALPYTMRHLTGLRTLHIWSCPKIDTLPEWLGNLGSLRELELWYCDNLVHLPAAMQRLTALQFLSIWGCPRLEIHLEKDTGEDWHKIQHIPFIKINGPYIQAIADFGVHPRIEKAIASKICNVSETDTQKGPCNIKLTSSKPSPSKSSTSLPSSSTRRGSEAKLSLGSDSRSWCVYLILSTTAPIKTYVGVTTNFSRRLKQHNGEIKGGAKASRVGRPWICACLIRGFEDRSEASAFESKWKSSSRKLPREKKNDDSAKQVEDCSLPLLQHRQVALNRVKGSINCNHLEFDWHLDPL</sequence>
<dbReference type="InterPro" id="IPR029058">
    <property type="entry name" value="AB_hydrolase_fold"/>
</dbReference>
<evidence type="ECO:0000259" key="5">
    <source>
        <dbReference type="PROSITE" id="PS50164"/>
    </source>
</evidence>
<dbReference type="FunFam" id="1.10.10.10:FF:000322">
    <property type="entry name" value="Probable disease resistance protein At1g63360"/>
    <property type="match status" value="1"/>
</dbReference>
<dbReference type="Gene3D" id="3.40.50.1820">
    <property type="entry name" value="alpha/beta hydrolase"/>
    <property type="match status" value="1"/>
</dbReference>
<feature type="domain" description="GIY-YIG" evidence="5">
    <location>
        <begin position="1699"/>
        <end position="1783"/>
    </location>
</feature>
<dbReference type="InterPro" id="IPR032675">
    <property type="entry name" value="LRR_dom_sf"/>
</dbReference>
<dbReference type="InterPro" id="IPR041118">
    <property type="entry name" value="Rx_N"/>
</dbReference>
<dbReference type="InterPro" id="IPR035901">
    <property type="entry name" value="GIY-YIG_endonuc_sf"/>
</dbReference>
<dbReference type="Pfam" id="PF00931">
    <property type="entry name" value="NB-ARC"/>
    <property type="match status" value="1"/>
</dbReference>
<dbReference type="InterPro" id="IPR000073">
    <property type="entry name" value="AB_hydrolase_1"/>
</dbReference>
<proteinExistence type="predicted"/>
<dbReference type="Pfam" id="PF25019">
    <property type="entry name" value="LRR_R13L1-DRL21"/>
    <property type="match status" value="1"/>
</dbReference>
<dbReference type="Pfam" id="PF01541">
    <property type="entry name" value="GIY-YIG"/>
    <property type="match status" value="1"/>
</dbReference>
<keyword evidence="3" id="KW-0611">Plant defense</keyword>
<dbReference type="SUPFAM" id="SSF52047">
    <property type="entry name" value="RNI-like"/>
    <property type="match status" value="1"/>
</dbReference>
<feature type="compositionally biased region" description="Low complexity" evidence="4">
    <location>
        <begin position="1664"/>
        <end position="1684"/>
    </location>
</feature>
<evidence type="ECO:0000256" key="1">
    <source>
        <dbReference type="ARBA" id="ARBA00022737"/>
    </source>
</evidence>
<dbReference type="GO" id="GO:0051707">
    <property type="term" value="P:response to other organism"/>
    <property type="evidence" value="ECO:0007669"/>
    <property type="project" value="UniProtKB-ARBA"/>
</dbReference>
<evidence type="ECO:0000256" key="3">
    <source>
        <dbReference type="ARBA" id="ARBA00022821"/>
    </source>
</evidence>
<evidence type="ECO:0000256" key="4">
    <source>
        <dbReference type="SAM" id="MobiDB-lite"/>
    </source>
</evidence>
<dbReference type="Gene3D" id="1.10.8.430">
    <property type="entry name" value="Helical domain of apoptotic protease-activating factors"/>
    <property type="match status" value="1"/>
</dbReference>
<dbReference type="Gene3D" id="3.40.50.300">
    <property type="entry name" value="P-loop containing nucleotide triphosphate hydrolases"/>
    <property type="match status" value="1"/>
</dbReference>
<dbReference type="InterPro" id="IPR027417">
    <property type="entry name" value="P-loop_NTPase"/>
</dbReference>
<keyword evidence="1" id="KW-0677">Repeat</keyword>
<evidence type="ECO:0000256" key="2">
    <source>
        <dbReference type="ARBA" id="ARBA00022741"/>
    </source>
</evidence>
<dbReference type="Gene3D" id="1.20.5.4130">
    <property type="match status" value="1"/>
</dbReference>
<dbReference type="CDD" id="cd14798">
    <property type="entry name" value="RX-CC_like"/>
    <property type="match status" value="1"/>
</dbReference>
<dbReference type="GO" id="GO:0015996">
    <property type="term" value="P:chlorophyll catabolic process"/>
    <property type="evidence" value="ECO:0007669"/>
    <property type="project" value="InterPro"/>
</dbReference>
<dbReference type="Pfam" id="PF12697">
    <property type="entry name" value="Abhydrolase_6"/>
    <property type="match status" value="1"/>
</dbReference>
<dbReference type="InterPro" id="IPR002182">
    <property type="entry name" value="NB-ARC"/>
</dbReference>
<protein>
    <recommendedName>
        <fullName evidence="5">GIY-YIG domain-containing protein</fullName>
    </recommendedName>
</protein>
<dbReference type="GO" id="GO:0080124">
    <property type="term" value="F:pheophytinase activity"/>
    <property type="evidence" value="ECO:0007669"/>
    <property type="project" value="InterPro"/>
</dbReference>
<keyword evidence="7" id="KW-1185">Reference proteome</keyword>
<dbReference type="SUPFAM" id="SSF52058">
    <property type="entry name" value="L domain-like"/>
    <property type="match status" value="1"/>
</dbReference>
<reference evidence="6" key="1">
    <citation type="submission" date="2020-03" db="EMBL/GenBank/DDBJ databases">
        <title>A high-quality chromosome-level genome assembly of a woody plant with both climbing and erect habits, Rhamnella rubrinervis.</title>
        <authorList>
            <person name="Lu Z."/>
            <person name="Yang Y."/>
            <person name="Zhu X."/>
            <person name="Sun Y."/>
        </authorList>
    </citation>
    <scope>NUCLEOTIDE SEQUENCE</scope>
    <source>
        <strain evidence="6">BYM</strain>
        <tissue evidence="6">Leaf</tissue>
    </source>
</reference>
<dbReference type="PRINTS" id="PR00364">
    <property type="entry name" value="DISEASERSIST"/>
</dbReference>
<dbReference type="InterPro" id="IPR042197">
    <property type="entry name" value="Apaf_helical"/>
</dbReference>
<dbReference type="PANTHER" id="PTHR47280">
    <property type="entry name" value="PHEOPHYTINASE, CHLOROPLASTIC"/>
    <property type="match status" value="1"/>
</dbReference>
<dbReference type="Proteomes" id="UP000796880">
    <property type="component" value="Unassembled WGS sequence"/>
</dbReference>
<dbReference type="Gene3D" id="3.40.1440.10">
    <property type="entry name" value="GIY-YIG endonuclease"/>
    <property type="match status" value="1"/>
</dbReference>
<gene>
    <name evidence="6" type="ORF">FNV43_RR20121</name>
</gene>
<dbReference type="PROSITE" id="PS50164">
    <property type="entry name" value="GIY_YIG"/>
    <property type="match status" value="1"/>
</dbReference>
<dbReference type="InterPro" id="IPR055414">
    <property type="entry name" value="LRR_R13L4/SHOC2-like"/>
</dbReference>
<dbReference type="Pfam" id="PF23598">
    <property type="entry name" value="LRR_14"/>
    <property type="match status" value="1"/>
</dbReference>
<dbReference type="InterPro" id="IPR036388">
    <property type="entry name" value="WH-like_DNA-bd_sf"/>
</dbReference>
<dbReference type="SUPFAM" id="SSF53474">
    <property type="entry name" value="alpha/beta-Hydrolases"/>
    <property type="match status" value="1"/>
</dbReference>
<dbReference type="InterPro" id="IPR038005">
    <property type="entry name" value="RX-like_CC"/>
</dbReference>
<dbReference type="Pfam" id="PF18052">
    <property type="entry name" value="Rx_N"/>
    <property type="match status" value="1"/>
</dbReference>
<dbReference type="GO" id="GO:0009507">
    <property type="term" value="C:chloroplast"/>
    <property type="evidence" value="ECO:0007669"/>
    <property type="project" value="TreeGrafter"/>
</dbReference>
<evidence type="ECO:0000313" key="6">
    <source>
        <dbReference type="EMBL" id="KAF3437368.1"/>
    </source>
</evidence>
<dbReference type="Gene3D" id="3.80.10.10">
    <property type="entry name" value="Ribonuclease Inhibitor"/>
    <property type="match status" value="2"/>
</dbReference>
<dbReference type="InterPro" id="IPR000305">
    <property type="entry name" value="GIY-YIG_endonuc"/>
</dbReference>
<dbReference type="SUPFAM" id="SSF82771">
    <property type="entry name" value="GIY-YIG endonuclease"/>
    <property type="match status" value="1"/>
</dbReference>
<comment type="caution">
    <text evidence="6">The sequence shown here is derived from an EMBL/GenBank/DDBJ whole genome shotgun (WGS) entry which is preliminary data.</text>
</comment>
<accession>A0A8K0GUA6</accession>
<keyword evidence="2" id="KW-0547">Nucleotide-binding</keyword>
<dbReference type="PANTHER" id="PTHR47280:SF1">
    <property type="entry name" value="PHEOPHYTINASE, CHLOROPLASTIC"/>
    <property type="match status" value="1"/>
</dbReference>
<dbReference type="EMBL" id="VOIH02000009">
    <property type="protein sequence ID" value="KAF3437368.1"/>
    <property type="molecule type" value="Genomic_DNA"/>
</dbReference>
<dbReference type="GO" id="GO:0006952">
    <property type="term" value="P:defense response"/>
    <property type="evidence" value="ECO:0007669"/>
    <property type="project" value="UniProtKB-KW"/>
</dbReference>